<keyword evidence="10" id="KW-1185">Reference proteome</keyword>
<evidence type="ECO:0000256" key="3">
    <source>
        <dbReference type="ARBA" id="ARBA00011245"/>
    </source>
</evidence>
<dbReference type="Gene3D" id="3.10.620.10">
    <property type="entry name" value="Protein N-terminal glutamine amidohydrolase, alpha beta roll"/>
    <property type="match status" value="1"/>
</dbReference>
<gene>
    <name evidence="11" type="primary">WDYHV1</name>
</gene>
<evidence type="ECO:0000256" key="5">
    <source>
        <dbReference type="ARBA" id="ARBA00021247"/>
    </source>
</evidence>
<dbReference type="CTD" id="55093"/>
<dbReference type="InterPro" id="IPR037132">
    <property type="entry name" value="N_Gln_amidohydro_ab_roll_sf"/>
</dbReference>
<organism evidence="10 11">
    <name type="scientific">Microcaecilia unicolor</name>
    <dbReference type="NCBI Taxonomy" id="1415580"/>
    <lineage>
        <taxon>Eukaryota</taxon>
        <taxon>Metazoa</taxon>
        <taxon>Chordata</taxon>
        <taxon>Craniata</taxon>
        <taxon>Vertebrata</taxon>
        <taxon>Euteleostomi</taxon>
        <taxon>Amphibia</taxon>
        <taxon>Gymnophiona</taxon>
        <taxon>Siphonopidae</taxon>
        <taxon>Microcaecilia</taxon>
    </lineage>
</organism>
<evidence type="ECO:0000256" key="1">
    <source>
        <dbReference type="ARBA" id="ARBA00002022"/>
    </source>
</evidence>
<feature type="domain" description="Protein N-terminal glutamine amidohydrolase alpha beta roll" evidence="9">
    <location>
        <begin position="19"/>
        <end position="157"/>
    </location>
</feature>
<dbReference type="Proteomes" id="UP000515156">
    <property type="component" value="Chromosome 1"/>
</dbReference>
<evidence type="ECO:0000256" key="6">
    <source>
        <dbReference type="ARBA" id="ARBA00022801"/>
    </source>
</evidence>
<evidence type="ECO:0000256" key="7">
    <source>
        <dbReference type="ARBA" id="ARBA00048768"/>
    </source>
</evidence>
<dbReference type="AlphaFoldDB" id="A0A6P7ZH07"/>
<dbReference type="RefSeq" id="XP_030074665.1">
    <property type="nucleotide sequence ID" value="XM_030218805.1"/>
</dbReference>
<evidence type="ECO:0000256" key="4">
    <source>
        <dbReference type="ARBA" id="ARBA00012718"/>
    </source>
</evidence>
<dbReference type="EC" id="3.5.1.122" evidence="4 8"/>
<keyword evidence="6 8" id="KW-0378">Hydrolase</keyword>
<accession>A0A6P7ZH07</accession>
<dbReference type="GO" id="GO:0005829">
    <property type="term" value="C:cytosol"/>
    <property type="evidence" value="ECO:0007669"/>
    <property type="project" value="TreeGrafter"/>
</dbReference>
<comment type="subunit">
    <text evidence="3 8">Monomer.</text>
</comment>
<sequence>MPFWITFQEQLYLHQLLLIPIWKQKTGHGDEPVLWDYHVILLRVLSGNQSLIYDLDTLLPFPCPFDTYIEKAFKSDSNIHPEFRRKLRVIQGDLYLKTFASDRSHMKNSSGKWRKSPPPYHCIETSDSKMNLDDFISMNAEVGWGTVYSLPDFVQRFSRLSSHQHSH</sequence>
<evidence type="ECO:0000313" key="10">
    <source>
        <dbReference type="Proteomes" id="UP000515156"/>
    </source>
</evidence>
<comment type="catalytic activity">
    <reaction evidence="7 8">
        <text>N-terminal L-glutaminyl-[protein] + H2O = N-terminal L-glutamyl-[protein] + NH4(+)</text>
        <dbReference type="Rhea" id="RHEA:50680"/>
        <dbReference type="Rhea" id="RHEA-COMP:12668"/>
        <dbReference type="Rhea" id="RHEA-COMP:12777"/>
        <dbReference type="ChEBI" id="CHEBI:15377"/>
        <dbReference type="ChEBI" id="CHEBI:28938"/>
        <dbReference type="ChEBI" id="CHEBI:64721"/>
        <dbReference type="ChEBI" id="CHEBI:64722"/>
        <dbReference type="EC" id="3.5.1.122"/>
    </reaction>
</comment>
<dbReference type="GO" id="GO:0070773">
    <property type="term" value="F:protein-N-terminal glutamine amidohydrolase activity"/>
    <property type="evidence" value="ECO:0007669"/>
    <property type="project" value="UniProtKB-UniRule"/>
</dbReference>
<dbReference type="PANTHER" id="PTHR13035">
    <property type="entry name" value="PROTEIN N-TERMINAL GLUTAMINE AMIDOHYDROLASE"/>
    <property type="match status" value="1"/>
</dbReference>
<evidence type="ECO:0000259" key="9">
    <source>
        <dbReference type="Pfam" id="PF09764"/>
    </source>
</evidence>
<evidence type="ECO:0000256" key="2">
    <source>
        <dbReference type="ARBA" id="ARBA00008985"/>
    </source>
</evidence>
<proteinExistence type="inferred from homology"/>
<dbReference type="GO" id="GO:0005634">
    <property type="term" value="C:nucleus"/>
    <property type="evidence" value="ECO:0007669"/>
    <property type="project" value="TreeGrafter"/>
</dbReference>
<protein>
    <recommendedName>
        <fullName evidence="5 8">Protein N-terminal glutamine amidohydrolase</fullName>
        <ecNumber evidence="4 8">3.5.1.122</ecNumber>
    </recommendedName>
    <alternativeName>
        <fullName evidence="8">Protein NH2-terminal glutamine deamidase</fullName>
    </alternativeName>
</protein>
<dbReference type="Pfam" id="PF09764">
    <property type="entry name" value="Nt_Gln_amidase"/>
    <property type="match status" value="1"/>
</dbReference>
<dbReference type="InterPro" id="IPR023128">
    <property type="entry name" value="Prot_N_Gln_amidohydro_ab_roll"/>
</dbReference>
<name>A0A6P7ZH07_9AMPH</name>
<evidence type="ECO:0000256" key="8">
    <source>
        <dbReference type="RuleBase" id="RU367082"/>
    </source>
</evidence>
<comment type="similarity">
    <text evidence="2 8">Belongs to the NTAQ1 family.</text>
</comment>
<dbReference type="GeneID" id="115480239"/>
<comment type="function">
    <text evidence="1">Mediates the side-chain deamidation of N-terminal glutamine residues to glutamate, an important step in N-end rule pathway of protein degradation. Conversion of the resulting N-terminal glutamine to glutamate renders the protein susceptible to arginylation, polyubiquitination and degradation as specified by the N-end rule. Does not act on substrates with internal or C-terminal glutamine and does not act on non-glutamine residues in any position. Does not deaminate acetylated N-terminal glutamine. With the exception of proline, all tested second-position residues on substrate peptides do not greatly influence the activity. In contrast, a proline at position 2, virtually abolishes deamidation of N-terminal glutamine.</text>
</comment>
<reference evidence="11" key="1">
    <citation type="submission" date="2025-08" db="UniProtKB">
        <authorList>
            <consortium name="RefSeq"/>
        </authorList>
    </citation>
    <scope>IDENTIFICATION</scope>
</reference>
<dbReference type="PANTHER" id="PTHR13035:SF0">
    <property type="entry name" value="PROTEIN N-TERMINAL GLUTAMINE AMIDOHYDROLASE"/>
    <property type="match status" value="1"/>
</dbReference>
<dbReference type="InterPro" id="IPR039733">
    <property type="entry name" value="NTAQ1"/>
</dbReference>
<dbReference type="GO" id="GO:0008418">
    <property type="term" value="F:protein-N-terminal asparagine amidohydrolase activity"/>
    <property type="evidence" value="ECO:0007669"/>
    <property type="project" value="UniProtKB-UniRule"/>
</dbReference>
<evidence type="ECO:0000313" key="11">
    <source>
        <dbReference type="RefSeq" id="XP_030074665.1"/>
    </source>
</evidence>